<dbReference type="InterPro" id="IPR013830">
    <property type="entry name" value="SGNH_hydro"/>
</dbReference>
<gene>
    <name evidence="3" type="ORF">GCM10023196_080480</name>
</gene>
<dbReference type="SUPFAM" id="SSF49785">
    <property type="entry name" value="Galactose-binding domain-like"/>
    <property type="match status" value="1"/>
</dbReference>
<keyword evidence="4" id="KW-1185">Reference proteome</keyword>
<organism evidence="3 4">
    <name type="scientific">Actinoallomurus vinaceus</name>
    <dbReference type="NCBI Taxonomy" id="1080074"/>
    <lineage>
        <taxon>Bacteria</taxon>
        <taxon>Bacillati</taxon>
        <taxon>Actinomycetota</taxon>
        <taxon>Actinomycetes</taxon>
        <taxon>Streptosporangiales</taxon>
        <taxon>Thermomonosporaceae</taxon>
        <taxon>Actinoallomurus</taxon>
    </lineage>
</organism>
<evidence type="ECO:0000256" key="1">
    <source>
        <dbReference type="SAM" id="MobiDB-lite"/>
    </source>
</evidence>
<dbReference type="InterPro" id="IPR005084">
    <property type="entry name" value="CBM6"/>
</dbReference>
<proteinExistence type="predicted"/>
<sequence>MGAALFALTVGSVTACRAQAESQTRPTDRPPSSATNAPRPASPPLRVMPLGDSITDGLQVPGGYRTDLWQFMAADGMAADFVGSQASGPAQLPDRDHEGHPGWRMGQIYLQVRSWLRSYRPQVVLLDIGTNDILQNKELEHAPSRLSMLINLITTTSPETRVYVATIGPFARPIDEARAQRYNAAIPTITRSLAQRGRRVQTVDMHAALGKGDLASDGIHPTAGGYSKMAARWYSALTASSITRWEAENPAYAAVNNGVRLQTRAASGNGKVGYLNYADSYLEFTIDVPRAGRYRMYAHAADGMGTPCDQRLSVDGRPQGNLRFPNVGWDEWIIRSADLTLNAGRNTVRFSRGTCSTEIDAIDLRALR</sequence>
<reference evidence="4" key="1">
    <citation type="journal article" date="2019" name="Int. J. Syst. Evol. Microbiol.">
        <title>The Global Catalogue of Microorganisms (GCM) 10K type strain sequencing project: providing services to taxonomists for standard genome sequencing and annotation.</title>
        <authorList>
            <consortium name="The Broad Institute Genomics Platform"/>
            <consortium name="The Broad Institute Genome Sequencing Center for Infectious Disease"/>
            <person name="Wu L."/>
            <person name="Ma J."/>
        </authorList>
    </citation>
    <scope>NUCLEOTIDE SEQUENCE [LARGE SCALE GENOMIC DNA]</scope>
    <source>
        <strain evidence="4">JCM 17939</strain>
    </source>
</reference>
<dbReference type="PANTHER" id="PTHR30383">
    <property type="entry name" value="THIOESTERASE 1/PROTEASE 1/LYSOPHOSPHOLIPASE L1"/>
    <property type="match status" value="1"/>
</dbReference>
<dbReference type="SUPFAM" id="SSF52266">
    <property type="entry name" value="SGNH hydrolase"/>
    <property type="match status" value="1"/>
</dbReference>
<dbReference type="InterPro" id="IPR051532">
    <property type="entry name" value="Ester_Hydrolysis_Enzymes"/>
</dbReference>
<feature type="region of interest" description="Disordered" evidence="1">
    <location>
        <begin position="17"/>
        <end position="51"/>
    </location>
</feature>
<dbReference type="PANTHER" id="PTHR30383:SF2">
    <property type="entry name" value="CELLULOSE-BINDING PROTEIN"/>
    <property type="match status" value="1"/>
</dbReference>
<name>A0ABP8UPC2_9ACTN</name>
<dbReference type="Gene3D" id="2.60.120.260">
    <property type="entry name" value="Galactose-binding domain-like"/>
    <property type="match status" value="1"/>
</dbReference>
<protein>
    <recommendedName>
        <fullName evidence="2">CBM6 domain-containing protein</fullName>
    </recommendedName>
</protein>
<dbReference type="CDD" id="cd01833">
    <property type="entry name" value="XynB_like"/>
    <property type="match status" value="1"/>
</dbReference>
<feature type="compositionally biased region" description="Polar residues" evidence="1">
    <location>
        <begin position="20"/>
        <end position="36"/>
    </location>
</feature>
<evidence type="ECO:0000313" key="3">
    <source>
        <dbReference type="EMBL" id="GAA4635351.1"/>
    </source>
</evidence>
<dbReference type="Pfam" id="PF13472">
    <property type="entry name" value="Lipase_GDSL_2"/>
    <property type="match status" value="1"/>
</dbReference>
<dbReference type="Gene3D" id="3.40.50.1110">
    <property type="entry name" value="SGNH hydrolase"/>
    <property type="match status" value="1"/>
</dbReference>
<accession>A0ABP8UPC2</accession>
<dbReference type="PROSITE" id="PS51175">
    <property type="entry name" value="CBM6"/>
    <property type="match status" value="1"/>
</dbReference>
<comment type="caution">
    <text evidence="3">The sequence shown here is derived from an EMBL/GenBank/DDBJ whole genome shotgun (WGS) entry which is preliminary data.</text>
</comment>
<feature type="domain" description="CBM6" evidence="2">
    <location>
        <begin position="243"/>
        <end position="368"/>
    </location>
</feature>
<evidence type="ECO:0000259" key="2">
    <source>
        <dbReference type="PROSITE" id="PS51175"/>
    </source>
</evidence>
<dbReference type="RefSeq" id="WP_345438302.1">
    <property type="nucleotide sequence ID" value="NZ_BAABHK010000015.1"/>
</dbReference>
<evidence type="ECO:0000313" key="4">
    <source>
        <dbReference type="Proteomes" id="UP001501442"/>
    </source>
</evidence>
<dbReference type="EMBL" id="BAABHK010000015">
    <property type="protein sequence ID" value="GAA4635351.1"/>
    <property type="molecule type" value="Genomic_DNA"/>
</dbReference>
<dbReference type="Proteomes" id="UP001501442">
    <property type="component" value="Unassembled WGS sequence"/>
</dbReference>
<dbReference type="InterPro" id="IPR036514">
    <property type="entry name" value="SGNH_hydro_sf"/>
</dbReference>
<dbReference type="InterPro" id="IPR008979">
    <property type="entry name" value="Galactose-bd-like_sf"/>
</dbReference>
<dbReference type="Pfam" id="PF03422">
    <property type="entry name" value="CBM_6"/>
    <property type="match status" value="1"/>
</dbReference>